<feature type="transmembrane region" description="Helical" evidence="1">
    <location>
        <begin position="12"/>
        <end position="35"/>
    </location>
</feature>
<keyword evidence="1" id="KW-0472">Membrane</keyword>
<comment type="caution">
    <text evidence="2">The sequence shown here is derived from an EMBL/GenBank/DDBJ whole genome shotgun (WGS) entry which is preliminary data.</text>
</comment>
<name>A0AAV2HVK2_LYMST</name>
<dbReference type="Proteomes" id="UP001497497">
    <property type="component" value="Unassembled WGS sequence"/>
</dbReference>
<dbReference type="Gene3D" id="1.20.140.150">
    <property type="match status" value="1"/>
</dbReference>
<gene>
    <name evidence="2" type="ORF">GSLYS_00011435001</name>
</gene>
<sequence>MGLAETSTAWMISFFLMFIGFFMMIAAVASSYMAASDIIPNRERHIGFWDMCDDTLTYGCKDMTEYLHYLGQGYDWVHGCRALVIIGIIIEGFSAIISLYMAYMVSGTHLGNLITAGGNIVSVIFNLIGGIVFLVNAMDVLETTLEMDSDPSWSFALLIIAQGFYLISAILLIFDACTSN</sequence>
<proteinExistence type="predicted"/>
<feature type="transmembrane region" description="Helical" evidence="1">
    <location>
        <begin position="155"/>
        <end position="174"/>
    </location>
</feature>
<evidence type="ECO:0000313" key="2">
    <source>
        <dbReference type="EMBL" id="CAL1537522.1"/>
    </source>
</evidence>
<keyword evidence="1" id="KW-0812">Transmembrane</keyword>
<keyword evidence="1" id="KW-1133">Transmembrane helix</keyword>
<accession>A0AAV2HVK2</accession>
<protein>
    <submittedName>
        <fullName evidence="2">Uncharacterized protein</fullName>
    </submittedName>
</protein>
<feature type="transmembrane region" description="Helical" evidence="1">
    <location>
        <begin position="82"/>
        <end position="103"/>
    </location>
</feature>
<evidence type="ECO:0000313" key="3">
    <source>
        <dbReference type="Proteomes" id="UP001497497"/>
    </source>
</evidence>
<organism evidence="2 3">
    <name type="scientific">Lymnaea stagnalis</name>
    <name type="common">Great pond snail</name>
    <name type="synonym">Helix stagnalis</name>
    <dbReference type="NCBI Taxonomy" id="6523"/>
    <lineage>
        <taxon>Eukaryota</taxon>
        <taxon>Metazoa</taxon>
        <taxon>Spiralia</taxon>
        <taxon>Lophotrochozoa</taxon>
        <taxon>Mollusca</taxon>
        <taxon>Gastropoda</taxon>
        <taxon>Heterobranchia</taxon>
        <taxon>Euthyneura</taxon>
        <taxon>Panpulmonata</taxon>
        <taxon>Hygrophila</taxon>
        <taxon>Lymnaeoidea</taxon>
        <taxon>Lymnaeidae</taxon>
        <taxon>Lymnaea</taxon>
    </lineage>
</organism>
<feature type="transmembrane region" description="Helical" evidence="1">
    <location>
        <begin position="110"/>
        <end position="135"/>
    </location>
</feature>
<dbReference type="AlphaFoldDB" id="A0AAV2HVK2"/>
<reference evidence="2 3" key="1">
    <citation type="submission" date="2024-04" db="EMBL/GenBank/DDBJ databases">
        <authorList>
            <consortium name="Genoscope - CEA"/>
            <person name="William W."/>
        </authorList>
    </citation>
    <scope>NUCLEOTIDE SEQUENCE [LARGE SCALE GENOMIC DNA]</scope>
</reference>
<evidence type="ECO:0000256" key="1">
    <source>
        <dbReference type="SAM" id="Phobius"/>
    </source>
</evidence>
<keyword evidence="3" id="KW-1185">Reference proteome</keyword>
<dbReference type="EMBL" id="CAXITT010000265">
    <property type="protein sequence ID" value="CAL1537522.1"/>
    <property type="molecule type" value="Genomic_DNA"/>
</dbReference>